<keyword evidence="3" id="KW-1185">Reference proteome</keyword>
<dbReference type="OMA" id="YCQWIDD"/>
<organism evidence="2 3">
    <name type="scientific">Leishmania mexicana (strain MHOM/GT/2001/U1103)</name>
    <dbReference type="NCBI Taxonomy" id="929439"/>
    <lineage>
        <taxon>Eukaryota</taxon>
        <taxon>Discoba</taxon>
        <taxon>Euglenozoa</taxon>
        <taxon>Kinetoplastea</taxon>
        <taxon>Metakinetoplastina</taxon>
        <taxon>Trypanosomatida</taxon>
        <taxon>Trypanosomatidae</taxon>
        <taxon>Leishmaniinae</taxon>
        <taxon>Leishmania</taxon>
    </lineage>
</organism>
<accession>E9B0L9</accession>
<dbReference type="EMBL" id="FR799582">
    <property type="protein sequence ID" value="CBZ28774.1"/>
    <property type="molecule type" value="Genomic_DNA"/>
</dbReference>
<dbReference type="VEuPathDB" id="TriTrypDB:LmxM.29.0900"/>
<dbReference type="PhylomeDB" id="E9B0L9"/>
<feature type="compositionally biased region" description="Low complexity" evidence="1">
    <location>
        <begin position="302"/>
        <end position="326"/>
    </location>
</feature>
<feature type="compositionally biased region" description="Low complexity" evidence="1">
    <location>
        <begin position="333"/>
        <end position="361"/>
    </location>
</feature>
<name>E9B0L9_LEIMU</name>
<dbReference type="GeneID" id="13451438"/>
<feature type="compositionally biased region" description="Polar residues" evidence="1">
    <location>
        <begin position="481"/>
        <end position="491"/>
    </location>
</feature>
<feature type="compositionally biased region" description="Polar residues" evidence="1">
    <location>
        <begin position="114"/>
        <end position="128"/>
    </location>
</feature>
<feature type="compositionally biased region" description="Polar residues" evidence="1">
    <location>
        <begin position="364"/>
        <end position="373"/>
    </location>
</feature>
<dbReference type="Proteomes" id="UP000007259">
    <property type="component" value="Chromosome 29"/>
</dbReference>
<protein>
    <submittedName>
        <fullName evidence="2">Uncharacterized protein</fullName>
    </submittedName>
</protein>
<feature type="region of interest" description="Disordered" evidence="1">
    <location>
        <begin position="510"/>
        <end position="546"/>
    </location>
</feature>
<sequence length="619" mass="66834">MEDSPPSQPREVHIDLFGIEGDAPQPPAPHFETLNGTAAEPPREKSEESCDAVKATQHSGPAAAPSPTANHNGGNSTNGGQATAECDVGSATRSRRDMMLYRSASHARRRQASTPVLTRSATSNSQFPFKTKLSASPEPPEEAWTPVASTQEDVKRYVHAVMEQHTTMLAAWDKRVSVAEVYRDKPVRSGGRPAPVRPQDRGFLERVEQRLDSYLRQLEFAKSLLAQSHEAVPPTKSGQKGDVKAWQGYCTRLYYTLSDLTVEENLIRLRMTRVLGVGHQGFKVSMCSRTASPCGSSARGMRSCSRESPSARASSRPASRGSSKPATPRQQLRAASTSRRGRSAQSSGSTHSAAAAGAEAACPNTPTGTNGSPSPHARHAVPDSVVRRGNGVIRPGHSSVPNPAQASAVSVDQLRRPRRYGGHSAHQTAKSRRTPSSASALALARQQRQLLALHPDTVSPQPSCTGNTYDSQTPYGRLSPQRRTVSPASAHSLNRTMALLPVLTDDDAELHSGAPSCRSLERSSAHQLAGAPPQLRTYSSPRGTDGAKAVTPGALAAHPLRHRQLLERIERYEKNVTALQPSDLQLARACFYELYGEQMGLHQYCQWIDDVAIKILRGV</sequence>
<evidence type="ECO:0000313" key="3">
    <source>
        <dbReference type="Proteomes" id="UP000007259"/>
    </source>
</evidence>
<proteinExistence type="predicted"/>
<evidence type="ECO:0000256" key="1">
    <source>
        <dbReference type="SAM" id="MobiDB-lite"/>
    </source>
</evidence>
<feature type="region of interest" description="Disordered" evidence="1">
    <location>
        <begin position="288"/>
        <end position="441"/>
    </location>
</feature>
<dbReference type="KEGG" id="lmi:LMXM_29_0900"/>
<feature type="region of interest" description="Disordered" evidence="1">
    <location>
        <begin position="1"/>
        <end position="148"/>
    </location>
</feature>
<feature type="compositionally biased region" description="Polar residues" evidence="1">
    <location>
        <begin position="458"/>
        <end position="474"/>
    </location>
</feature>
<dbReference type="RefSeq" id="XP_003877241.1">
    <property type="nucleotide sequence ID" value="XM_003877192.1"/>
</dbReference>
<reference evidence="2 3" key="1">
    <citation type="journal article" date="2011" name="Genome Res.">
        <title>Chromosome and gene copy number variation allow major structural change between species and strains of Leishmania.</title>
        <authorList>
            <person name="Rogers M.B."/>
            <person name="Hilley J.D."/>
            <person name="Dickens N.J."/>
            <person name="Wilkes J."/>
            <person name="Bates P.A."/>
            <person name="Depledge D.P."/>
            <person name="Harris D."/>
            <person name="Her Y."/>
            <person name="Herzyk P."/>
            <person name="Imamura H."/>
            <person name="Otto T.D."/>
            <person name="Sanders M."/>
            <person name="Seeger K."/>
            <person name="Dujardin J.C."/>
            <person name="Berriman M."/>
            <person name="Smith D.F."/>
            <person name="Hertz-Fowler C."/>
            <person name="Mottram J.C."/>
        </authorList>
    </citation>
    <scope>NUCLEOTIDE SEQUENCE [LARGE SCALE GENOMIC DNA]</scope>
    <source>
        <strain evidence="2 3">MHOM/GT/2001/U1103</strain>
    </source>
</reference>
<feature type="compositionally biased region" description="Polar residues" evidence="1">
    <location>
        <begin position="399"/>
        <end position="410"/>
    </location>
</feature>
<dbReference type="AlphaFoldDB" id="E9B0L9"/>
<evidence type="ECO:0000313" key="2">
    <source>
        <dbReference type="EMBL" id="CBZ28774.1"/>
    </source>
</evidence>
<dbReference type="OrthoDB" id="263674at2759"/>
<gene>
    <name evidence="2" type="ORF">LMXM_29_0900</name>
</gene>
<feature type="region of interest" description="Disordered" evidence="1">
    <location>
        <begin position="456"/>
        <end position="491"/>
    </location>
</feature>
<feature type="compositionally biased region" description="Polar residues" evidence="1">
    <location>
        <begin position="67"/>
        <end position="81"/>
    </location>
</feature>